<dbReference type="GO" id="GO:0043161">
    <property type="term" value="P:proteasome-mediated ubiquitin-dependent protein catabolic process"/>
    <property type="evidence" value="ECO:0007669"/>
    <property type="project" value="TreeGrafter"/>
</dbReference>
<proteinExistence type="predicted"/>
<dbReference type="Pfam" id="PF09814">
    <property type="entry name" value="HECT_2"/>
    <property type="match status" value="1"/>
</dbReference>
<protein>
    <recommendedName>
        <fullName evidence="4">Ubiquitin-conjugating enzyme E2-binding protein</fullName>
    </recommendedName>
</protein>
<dbReference type="GO" id="GO:0000209">
    <property type="term" value="P:protein polyubiquitination"/>
    <property type="evidence" value="ECO:0007669"/>
    <property type="project" value="TreeGrafter"/>
</dbReference>
<feature type="compositionally biased region" description="Low complexity" evidence="1">
    <location>
        <begin position="119"/>
        <end position="134"/>
    </location>
</feature>
<dbReference type="PANTHER" id="PTHR31531:SF2">
    <property type="entry name" value="E3 UBIQUITIN-PROTEIN LIGASE E3D"/>
    <property type="match status" value="1"/>
</dbReference>
<name>W7I0I2_9PEZI</name>
<sequence>MGNFSTAFPITNRLPSPTSCLTTTRPSVLSLDQSRKRLMPNLLYFCELLLNVKQVSVSIDNQDAAGQQRPTSVSLHPSRRALTIAFGAQASHVILPAPVDHISTPLAPCATYRLPASQSLSSSGSLESRTESPSVPWEASTLPEKTSIHCATCATRITPSLRIQKWKNLPSEAWADLMDLWHCHKPHDEKGQSEGGKYAGVGRITADKAVGLIDPMYFLLCKDDCENIYEQSTGTNEAETILCRGCAAPLGIVDAKSDGIRLMKWSLALGFAHPHDNDGELESYTMLQWLSAQLLFLVDNTGQRKFVVKPGASILTQQYLDGSARRVEEANEGVHVWVFNPSTLITRTDKPTATRAMRIYYQTLMSRSDMEQLGDLESVYLPFAVYTRFKESLAAANDSLPRDLKTWGDWRGGWLERF</sequence>
<evidence type="ECO:0000313" key="3">
    <source>
        <dbReference type="Proteomes" id="UP000024837"/>
    </source>
</evidence>
<evidence type="ECO:0000256" key="1">
    <source>
        <dbReference type="SAM" id="MobiDB-lite"/>
    </source>
</evidence>
<feature type="region of interest" description="Disordered" evidence="1">
    <location>
        <begin position="119"/>
        <end position="138"/>
    </location>
</feature>
<dbReference type="Proteomes" id="UP000024837">
    <property type="component" value="Unassembled WGS sequence"/>
</dbReference>
<dbReference type="GO" id="GO:0031624">
    <property type="term" value="F:ubiquitin conjugating enzyme binding"/>
    <property type="evidence" value="ECO:0007669"/>
    <property type="project" value="TreeGrafter"/>
</dbReference>
<dbReference type="GO" id="GO:0006513">
    <property type="term" value="P:protein monoubiquitination"/>
    <property type="evidence" value="ECO:0007669"/>
    <property type="project" value="TreeGrafter"/>
</dbReference>
<organism evidence="2 3">
    <name type="scientific">Drechslerella stenobrocha 248</name>
    <dbReference type="NCBI Taxonomy" id="1043628"/>
    <lineage>
        <taxon>Eukaryota</taxon>
        <taxon>Fungi</taxon>
        <taxon>Dikarya</taxon>
        <taxon>Ascomycota</taxon>
        <taxon>Pezizomycotina</taxon>
        <taxon>Orbiliomycetes</taxon>
        <taxon>Orbiliales</taxon>
        <taxon>Orbiliaceae</taxon>
        <taxon>Drechslerella</taxon>
    </lineage>
</organism>
<dbReference type="HOGENOM" id="CLU_029122_1_1_1"/>
<dbReference type="GO" id="GO:0005829">
    <property type="term" value="C:cytosol"/>
    <property type="evidence" value="ECO:0007669"/>
    <property type="project" value="TreeGrafter"/>
</dbReference>
<dbReference type="GO" id="GO:0061630">
    <property type="term" value="F:ubiquitin protein ligase activity"/>
    <property type="evidence" value="ECO:0007669"/>
    <property type="project" value="TreeGrafter"/>
</dbReference>
<accession>W7I0I2</accession>
<dbReference type="GO" id="GO:0030332">
    <property type="term" value="F:cyclin binding"/>
    <property type="evidence" value="ECO:0007669"/>
    <property type="project" value="TreeGrafter"/>
</dbReference>
<dbReference type="OrthoDB" id="386949at2759"/>
<dbReference type="GO" id="GO:0051865">
    <property type="term" value="P:protein autoubiquitination"/>
    <property type="evidence" value="ECO:0007669"/>
    <property type="project" value="TreeGrafter"/>
</dbReference>
<dbReference type="GO" id="GO:0000151">
    <property type="term" value="C:ubiquitin ligase complex"/>
    <property type="evidence" value="ECO:0007669"/>
    <property type="project" value="TreeGrafter"/>
</dbReference>
<dbReference type="EMBL" id="KI966422">
    <property type="protein sequence ID" value="EWC45977.1"/>
    <property type="molecule type" value="Genomic_DNA"/>
</dbReference>
<keyword evidence="3" id="KW-1185">Reference proteome</keyword>
<dbReference type="AlphaFoldDB" id="W7I0I2"/>
<dbReference type="GO" id="GO:0005634">
    <property type="term" value="C:nucleus"/>
    <property type="evidence" value="ECO:0007669"/>
    <property type="project" value="TreeGrafter"/>
</dbReference>
<dbReference type="PANTHER" id="PTHR31531">
    <property type="entry name" value="E3 UBIQUITIN-PROTEIN LIGASE E3D FAMILY MEMBER"/>
    <property type="match status" value="1"/>
</dbReference>
<evidence type="ECO:0008006" key="4">
    <source>
        <dbReference type="Google" id="ProtNLM"/>
    </source>
</evidence>
<gene>
    <name evidence="2" type="ORF">DRE_04770</name>
</gene>
<dbReference type="InterPro" id="IPR019193">
    <property type="entry name" value="UBQ-conj_enz_E2-bd_prot"/>
</dbReference>
<reference evidence="2 3" key="1">
    <citation type="submission" date="2013-05" db="EMBL/GenBank/DDBJ databases">
        <title>Drechslerella stenobrocha genome reveals carnivorous origination and mechanical trapping mechanism of predatory fungi.</title>
        <authorList>
            <person name="Liu X."/>
            <person name="Zhang W."/>
            <person name="Liu K."/>
        </authorList>
    </citation>
    <scope>NUCLEOTIDE SEQUENCE [LARGE SCALE GENOMIC DNA]</scope>
    <source>
        <strain evidence="2 3">248</strain>
    </source>
</reference>
<evidence type="ECO:0000313" key="2">
    <source>
        <dbReference type="EMBL" id="EWC45977.1"/>
    </source>
</evidence>